<gene>
    <name evidence="5" type="ORF">HUW51_19025</name>
</gene>
<feature type="transmembrane region" description="Helical" evidence="2">
    <location>
        <begin position="203"/>
        <end position="225"/>
    </location>
</feature>
<keyword evidence="2" id="KW-0472">Membrane</keyword>
<keyword evidence="2" id="KW-1133">Transmembrane helix</keyword>
<sequence length="575" mass="64336">MHLLVVTTVFWLLFLPGARANQANNFVRELSKKHPDSASVPGKKNNSAPVKKQNQDSVSLPNSNPTRQNLFFLKLATPSDFTIRLEPLENASGLPITDSMYVLLPRLTTNQKLPVVYKLRLIGQDSGITRNHDYRLIMQANHHFAKPQSVTSQTLLQARWQAQAAKNIAIQFSKANLTAITPAGAKDSQNDLVDKKSFSWQPYAFLLSALLGVFGLLWVASRFLVFSVKLSPAKKKFFKKSKPDLPASAPTELLLHNNATTPTPKPAVPSLRNNYPAEPLLSTPDTESRAQMPDTQFYFFTELLLTAGPRKKYMSDPEADKDLGEDVCGFVALRDQLLLWVLDGTSDQYCLRHPHSKKEYFSSRLLAQSVANKLRIAYAQVATLALDKWLSQAVAEVKEDWLQSVQALPLEEQEILRTNILNKNIPECATTILFGTLTLTGHLVAYRSGDCKMVLYTRHPPNQLAVLETSLHQKNESSNDRLFFRLVLDAAGGFEILHNSPRFEIVEQDQVCALAAFSDGIGPETETHLQALSGKTLDTIRQDLIYQLQGTDDDKVICFVEIREWPEINSNKSIA</sequence>
<keyword evidence="2" id="KW-0812">Transmembrane</keyword>
<evidence type="ECO:0000313" key="5">
    <source>
        <dbReference type="EMBL" id="QNF34719.1"/>
    </source>
</evidence>
<dbReference type="EMBL" id="CP055156">
    <property type="protein sequence ID" value="QNF34719.1"/>
    <property type="molecule type" value="Genomic_DNA"/>
</dbReference>
<organism evidence="5 6">
    <name type="scientific">Adhaeribacter swui</name>
    <dbReference type="NCBI Taxonomy" id="2086471"/>
    <lineage>
        <taxon>Bacteria</taxon>
        <taxon>Pseudomonadati</taxon>
        <taxon>Bacteroidota</taxon>
        <taxon>Cytophagia</taxon>
        <taxon>Cytophagales</taxon>
        <taxon>Hymenobacteraceae</taxon>
        <taxon>Adhaeribacter</taxon>
    </lineage>
</organism>
<evidence type="ECO:0000256" key="2">
    <source>
        <dbReference type="SAM" id="Phobius"/>
    </source>
</evidence>
<dbReference type="AlphaFoldDB" id="A0A7G7GC35"/>
<feature type="region of interest" description="Disordered" evidence="1">
    <location>
        <begin position="32"/>
        <end position="63"/>
    </location>
</feature>
<protein>
    <submittedName>
        <fullName evidence="5">Protein phosphatase 2C domain-containing protein</fullName>
    </submittedName>
</protein>
<name>A0A7G7GC35_9BACT</name>
<reference evidence="5 6" key="1">
    <citation type="journal article" date="2018" name="Int. J. Syst. Evol. Microbiol.">
        <title>Adhaeribacter swui sp. nov., isolated from wet mud.</title>
        <authorList>
            <person name="Kim D.U."/>
            <person name="Kim K.W."/>
            <person name="Kang M.S."/>
            <person name="Kim J.Y."/>
            <person name="Jang J.H."/>
            <person name="Kim M.K."/>
        </authorList>
    </citation>
    <scope>NUCLEOTIDE SEQUENCE [LARGE SCALE GENOMIC DNA]</scope>
    <source>
        <strain evidence="5 6">KCTC 52873</strain>
    </source>
</reference>
<dbReference type="RefSeq" id="WP_185271214.1">
    <property type="nucleotide sequence ID" value="NZ_CP055156.1"/>
</dbReference>
<evidence type="ECO:0000256" key="1">
    <source>
        <dbReference type="SAM" id="MobiDB-lite"/>
    </source>
</evidence>
<feature type="signal peptide" evidence="3">
    <location>
        <begin position="1"/>
        <end position="20"/>
    </location>
</feature>
<dbReference type="KEGG" id="aswu:HUW51_19025"/>
<keyword evidence="6" id="KW-1185">Reference proteome</keyword>
<feature type="chain" id="PRO_5028964888" evidence="3">
    <location>
        <begin position="21"/>
        <end position="575"/>
    </location>
</feature>
<evidence type="ECO:0000256" key="3">
    <source>
        <dbReference type="SAM" id="SignalP"/>
    </source>
</evidence>
<accession>A0A7G7GC35</accession>
<dbReference type="Pfam" id="PF13672">
    <property type="entry name" value="PP2C_2"/>
    <property type="match status" value="1"/>
</dbReference>
<proteinExistence type="predicted"/>
<evidence type="ECO:0000313" key="6">
    <source>
        <dbReference type="Proteomes" id="UP000515237"/>
    </source>
</evidence>
<evidence type="ECO:0000259" key="4">
    <source>
        <dbReference type="Pfam" id="PF13672"/>
    </source>
</evidence>
<keyword evidence="3" id="KW-0732">Signal</keyword>
<dbReference type="Proteomes" id="UP000515237">
    <property type="component" value="Chromosome"/>
</dbReference>
<feature type="domain" description="PPM-type phosphatase" evidence="4">
    <location>
        <begin position="323"/>
        <end position="522"/>
    </location>
</feature>
<dbReference type="InterPro" id="IPR001932">
    <property type="entry name" value="PPM-type_phosphatase-like_dom"/>
</dbReference>